<sequence length="321" mass="36076">MRAKPSQQVTVLTLFRVSLAVLVTCSLLYMARMYAATASDGSYGRQELRLGQASAVASRRIHAASFDDAIAYLSNVDLDAGPVYILVMSGMRGGDYWCGDCRNVKAPVAAAFAKAPPTARLLEVSVGTPDEWRDVSNPFRTNSLLRINRIPALLEYKGHLKTTNLVLEKFATDPELLEYLFRVPEPRVPVRARDQRAVATVDALNAILDTYDGSYPLFLFFLSGHDSDTRRLWCPFCDSALLPVVYYFEHYAATDAVLVTVTTASTYDEWQDPSSPFRAQKRIKINGLPMLIRVLPDATSFNEYSQFFEDRTRLVRFFEEP</sequence>
<gene>
    <name evidence="4" type="ORF">SDRG_07235</name>
</gene>
<name>T0RRD8_SAPDV</name>
<dbReference type="InterPro" id="IPR010357">
    <property type="entry name" value="TXNDC17_dom"/>
</dbReference>
<accession>T0RRD8</accession>
<dbReference type="GO" id="GO:0005829">
    <property type="term" value="C:cytosol"/>
    <property type="evidence" value="ECO:0007669"/>
    <property type="project" value="TreeGrafter"/>
</dbReference>
<dbReference type="PANTHER" id="PTHR12452:SF0">
    <property type="entry name" value="THIOREDOXIN DOMAIN-CONTAINING PROTEIN 17"/>
    <property type="match status" value="1"/>
</dbReference>
<dbReference type="PANTHER" id="PTHR12452">
    <property type="entry name" value="42-9-9 PROTEIN-RELATED"/>
    <property type="match status" value="1"/>
</dbReference>
<evidence type="ECO:0000259" key="3">
    <source>
        <dbReference type="Pfam" id="PF06110"/>
    </source>
</evidence>
<evidence type="ECO:0000256" key="1">
    <source>
        <dbReference type="ARBA" id="ARBA00008987"/>
    </source>
</evidence>
<reference evidence="4 5" key="1">
    <citation type="submission" date="2012-04" db="EMBL/GenBank/DDBJ databases">
        <title>The Genome Sequence of Saprolegnia declina VS20.</title>
        <authorList>
            <consortium name="The Broad Institute Genome Sequencing Platform"/>
            <person name="Russ C."/>
            <person name="Nusbaum C."/>
            <person name="Tyler B."/>
            <person name="van West P."/>
            <person name="Dieguez-Uribeondo J."/>
            <person name="de Bruijn I."/>
            <person name="Tripathy S."/>
            <person name="Jiang R."/>
            <person name="Young S.K."/>
            <person name="Zeng Q."/>
            <person name="Gargeya S."/>
            <person name="Fitzgerald M."/>
            <person name="Haas B."/>
            <person name="Abouelleil A."/>
            <person name="Alvarado L."/>
            <person name="Arachchi H.M."/>
            <person name="Berlin A."/>
            <person name="Chapman S.B."/>
            <person name="Goldberg J."/>
            <person name="Griggs A."/>
            <person name="Gujja S."/>
            <person name="Hansen M."/>
            <person name="Howarth C."/>
            <person name="Imamovic A."/>
            <person name="Larimer J."/>
            <person name="McCowen C."/>
            <person name="Montmayeur A."/>
            <person name="Murphy C."/>
            <person name="Neiman D."/>
            <person name="Pearson M."/>
            <person name="Priest M."/>
            <person name="Roberts A."/>
            <person name="Saif S."/>
            <person name="Shea T."/>
            <person name="Sisk P."/>
            <person name="Sykes S."/>
            <person name="Wortman J."/>
            <person name="Nusbaum C."/>
            <person name="Birren B."/>
        </authorList>
    </citation>
    <scope>NUCLEOTIDE SEQUENCE [LARGE SCALE GENOMIC DNA]</scope>
    <source>
        <strain evidence="4 5">VS20</strain>
    </source>
</reference>
<dbReference type="Gene3D" id="3.40.30.10">
    <property type="entry name" value="Glutaredoxin"/>
    <property type="match status" value="2"/>
</dbReference>
<keyword evidence="2" id="KW-1133">Transmembrane helix</keyword>
<dbReference type="VEuPathDB" id="FungiDB:SDRG_07235"/>
<dbReference type="SUPFAM" id="SSF52833">
    <property type="entry name" value="Thioredoxin-like"/>
    <property type="match status" value="1"/>
</dbReference>
<feature type="transmembrane region" description="Helical" evidence="2">
    <location>
        <begin position="12"/>
        <end position="31"/>
    </location>
</feature>
<protein>
    <recommendedName>
        <fullName evidence="3">Thioredoxin domain-containing protein</fullName>
    </recommendedName>
</protein>
<dbReference type="STRING" id="1156394.T0RRD8"/>
<dbReference type="EMBL" id="JH767152">
    <property type="protein sequence ID" value="EQC34993.1"/>
    <property type="molecule type" value="Genomic_DNA"/>
</dbReference>
<proteinExistence type="inferred from homology"/>
<evidence type="ECO:0000313" key="4">
    <source>
        <dbReference type="EMBL" id="EQC34993.1"/>
    </source>
</evidence>
<dbReference type="OrthoDB" id="78947at2759"/>
<dbReference type="InterPro" id="IPR036249">
    <property type="entry name" value="Thioredoxin-like_sf"/>
</dbReference>
<keyword evidence="2" id="KW-0472">Membrane</keyword>
<dbReference type="AlphaFoldDB" id="T0RRD8"/>
<dbReference type="Proteomes" id="UP000030762">
    <property type="component" value="Unassembled WGS sequence"/>
</dbReference>
<dbReference type="RefSeq" id="XP_008611277.1">
    <property type="nucleotide sequence ID" value="XM_008613055.1"/>
</dbReference>
<organism evidence="4 5">
    <name type="scientific">Saprolegnia diclina (strain VS20)</name>
    <dbReference type="NCBI Taxonomy" id="1156394"/>
    <lineage>
        <taxon>Eukaryota</taxon>
        <taxon>Sar</taxon>
        <taxon>Stramenopiles</taxon>
        <taxon>Oomycota</taxon>
        <taxon>Saprolegniomycetes</taxon>
        <taxon>Saprolegniales</taxon>
        <taxon>Saprolegniaceae</taxon>
        <taxon>Saprolegnia</taxon>
    </lineage>
</organism>
<feature type="domain" description="Thioredoxin" evidence="3">
    <location>
        <begin position="204"/>
        <end position="295"/>
    </location>
</feature>
<dbReference type="OMA" id="FFVSGYH"/>
<keyword evidence="2" id="KW-0812">Transmembrane</keyword>
<dbReference type="GeneID" id="19947962"/>
<evidence type="ECO:0000256" key="2">
    <source>
        <dbReference type="SAM" id="Phobius"/>
    </source>
</evidence>
<comment type="similarity">
    <text evidence="1">Belongs to the thioredoxin family.</text>
</comment>
<feature type="domain" description="Thioredoxin" evidence="3">
    <location>
        <begin position="72"/>
        <end position="181"/>
    </location>
</feature>
<dbReference type="Pfam" id="PF06110">
    <property type="entry name" value="TXD17-like_Trx"/>
    <property type="match status" value="2"/>
</dbReference>
<keyword evidence="5" id="KW-1185">Reference proteome</keyword>
<dbReference type="InterPro" id="IPR045108">
    <property type="entry name" value="TXNDC17-like"/>
</dbReference>
<dbReference type="InParanoid" id="T0RRD8"/>
<dbReference type="GO" id="GO:0047134">
    <property type="term" value="F:protein-disulfide reductase [NAD(P)H] activity"/>
    <property type="evidence" value="ECO:0007669"/>
    <property type="project" value="InterPro"/>
</dbReference>
<evidence type="ECO:0000313" key="5">
    <source>
        <dbReference type="Proteomes" id="UP000030762"/>
    </source>
</evidence>